<dbReference type="Proteomes" id="UP000815677">
    <property type="component" value="Unassembled WGS sequence"/>
</dbReference>
<evidence type="ECO:0000256" key="1">
    <source>
        <dbReference type="SAM" id="MobiDB-lite"/>
    </source>
</evidence>
<keyword evidence="5" id="KW-1185">Reference proteome</keyword>
<dbReference type="PANTHER" id="PTHR47990">
    <property type="entry name" value="2-OXOGLUTARATE (2OG) AND FE(II)-DEPENDENT OXYGENASE SUPERFAMILY PROTEIN-RELATED"/>
    <property type="match status" value="1"/>
</dbReference>
<feature type="domain" description="Non-haem dioxygenase N-terminal" evidence="3">
    <location>
        <begin position="145"/>
        <end position="243"/>
    </location>
</feature>
<feature type="domain" description="Isopenicillin N synthase-like Fe(2+) 2OG dioxygenase" evidence="2">
    <location>
        <begin position="310"/>
        <end position="396"/>
    </location>
</feature>
<reference evidence="4" key="1">
    <citation type="submission" date="2014-09" db="EMBL/GenBank/DDBJ databases">
        <title>Genome sequence of the luminous mushroom Mycena chlorophos for searching fungal bioluminescence genes.</title>
        <authorList>
            <person name="Tanaka Y."/>
            <person name="Kasuga D."/>
            <person name="Oba Y."/>
            <person name="Hase S."/>
            <person name="Sato K."/>
            <person name="Oba Y."/>
            <person name="Sakakibara Y."/>
        </authorList>
    </citation>
    <scope>NUCLEOTIDE SEQUENCE</scope>
</reference>
<gene>
    <name evidence="4" type="ORF">MCHLO_06761</name>
</gene>
<name>A0ABQ0LEA1_MYCCL</name>
<feature type="compositionally biased region" description="Low complexity" evidence="1">
    <location>
        <begin position="12"/>
        <end position="27"/>
    </location>
</feature>
<evidence type="ECO:0000313" key="4">
    <source>
        <dbReference type="EMBL" id="GAT49450.1"/>
    </source>
</evidence>
<dbReference type="Pfam" id="PF14226">
    <property type="entry name" value="DIOX_N"/>
    <property type="match status" value="1"/>
</dbReference>
<dbReference type="PRINTS" id="PR00682">
    <property type="entry name" value="IPNSYNTHASE"/>
</dbReference>
<evidence type="ECO:0000259" key="3">
    <source>
        <dbReference type="Pfam" id="PF14226"/>
    </source>
</evidence>
<dbReference type="InterPro" id="IPR026992">
    <property type="entry name" value="DIOX_N"/>
</dbReference>
<feature type="compositionally biased region" description="Polar residues" evidence="1">
    <location>
        <begin position="69"/>
        <end position="79"/>
    </location>
</feature>
<dbReference type="SUPFAM" id="SSF51197">
    <property type="entry name" value="Clavaminate synthase-like"/>
    <property type="match status" value="1"/>
</dbReference>
<dbReference type="InterPro" id="IPR027443">
    <property type="entry name" value="IPNS-like_sf"/>
</dbReference>
<protein>
    <submittedName>
        <fullName evidence="4">Gibberellin 3-beta</fullName>
    </submittedName>
</protein>
<organism evidence="4 5">
    <name type="scientific">Mycena chlorophos</name>
    <name type="common">Agaric fungus</name>
    <name type="synonym">Agaricus chlorophos</name>
    <dbReference type="NCBI Taxonomy" id="658473"/>
    <lineage>
        <taxon>Eukaryota</taxon>
        <taxon>Fungi</taxon>
        <taxon>Dikarya</taxon>
        <taxon>Basidiomycota</taxon>
        <taxon>Agaricomycotina</taxon>
        <taxon>Agaricomycetes</taxon>
        <taxon>Agaricomycetidae</taxon>
        <taxon>Agaricales</taxon>
        <taxon>Marasmiineae</taxon>
        <taxon>Mycenaceae</taxon>
        <taxon>Mycena</taxon>
    </lineage>
</organism>
<dbReference type="InterPro" id="IPR050231">
    <property type="entry name" value="Iron_ascorbate_oxido_reductase"/>
</dbReference>
<evidence type="ECO:0000313" key="5">
    <source>
        <dbReference type="Proteomes" id="UP000815677"/>
    </source>
</evidence>
<accession>A0ABQ0LEA1</accession>
<feature type="region of interest" description="Disordered" evidence="1">
    <location>
        <begin position="1"/>
        <end position="36"/>
    </location>
</feature>
<dbReference type="InterPro" id="IPR044861">
    <property type="entry name" value="IPNS-like_FE2OG_OXY"/>
</dbReference>
<evidence type="ECO:0000259" key="2">
    <source>
        <dbReference type="Pfam" id="PF03171"/>
    </source>
</evidence>
<feature type="region of interest" description="Disordered" evidence="1">
    <location>
        <begin position="69"/>
        <end position="101"/>
    </location>
</feature>
<dbReference type="Gene3D" id="2.60.120.330">
    <property type="entry name" value="B-lactam Antibiotic, Isopenicillin N Synthase, Chain"/>
    <property type="match status" value="1"/>
</dbReference>
<sequence length="478" mass="53462">MVEEGRKVEFLTPSQSWNTTSPTSSNSRGTGASLAQQANSDATLTCSLAWLGSSRDAASEARIKYQLTQPQPAGQNGLNTGPGFSASAPSRSDTNSNPHTRLSCLQPRLYLRSCTRNRVPMASAIPKWTPAPPTTSDLPWADILTVDLSLYDSGDRAKLVGTVSTALERDGFFYVTGHGIDQALLDRQFDLAQLAFDAVPLEEKEEHRAPIAEKGSFMGYKLQKWWEIKDGVRDRIEHYNFYLGHIDPTARHPKALRPYVEEVKAFIEESRQKVLRKILSLVDSVLGLQDGHLWSLHQTPEGLTGDDVFRYMIYDPLTEAESTITNGVMLNGHTDFNSVSILVSQPIAALQVLMPDNVWRYVKHRDGALVINIGDQLSFMSGGVLKGTMHRVVRPPPDQVHLRRLGVFHFAHFLRGTSLGLLPGEKIRTRGHRVFEEEVPTAEQWEQTRIKSYGRKELIKGGEYDIEIIAGLQIRHYH</sequence>
<proteinExistence type="predicted"/>
<feature type="compositionally biased region" description="Polar residues" evidence="1">
    <location>
        <begin position="87"/>
        <end position="100"/>
    </location>
</feature>
<dbReference type="Pfam" id="PF03171">
    <property type="entry name" value="2OG-FeII_Oxy"/>
    <property type="match status" value="1"/>
</dbReference>
<dbReference type="EMBL" id="DF845508">
    <property type="protein sequence ID" value="GAT49450.1"/>
    <property type="molecule type" value="Genomic_DNA"/>
</dbReference>